<name>A0A5E4R7A9_9NEOP</name>
<dbReference type="GO" id="GO:0005634">
    <property type="term" value="C:nucleus"/>
    <property type="evidence" value="ECO:0007669"/>
    <property type="project" value="TreeGrafter"/>
</dbReference>
<dbReference type="AlphaFoldDB" id="A0A5E4R7A9"/>
<reference evidence="8 9" key="1">
    <citation type="submission" date="2017-07" db="EMBL/GenBank/DDBJ databases">
        <authorList>
            <person name="Talla V."/>
            <person name="Backstrom N."/>
        </authorList>
    </citation>
    <scope>NUCLEOTIDE SEQUENCE [LARGE SCALE GENOMIC DNA]</scope>
</reference>
<dbReference type="OrthoDB" id="3066195at2759"/>
<evidence type="ECO:0000256" key="3">
    <source>
        <dbReference type="ARBA" id="ARBA00023015"/>
    </source>
</evidence>
<evidence type="ECO:0000256" key="6">
    <source>
        <dbReference type="SAM" id="Coils"/>
    </source>
</evidence>
<evidence type="ECO:0000313" key="8">
    <source>
        <dbReference type="EMBL" id="VVD05825.1"/>
    </source>
</evidence>
<evidence type="ECO:0000256" key="2">
    <source>
        <dbReference type="ARBA" id="ARBA00016807"/>
    </source>
</evidence>
<gene>
    <name evidence="8" type="ORF">LSINAPIS_LOCUS15289</name>
</gene>
<evidence type="ECO:0000313" key="9">
    <source>
        <dbReference type="Proteomes" id="UP000324832"/>
    </source>
</evidence>
<evidence type="ECO:0000256" key="5">
    <source>
        <dbReference type="ARBA" id="ARBA00025466"/>
    </source>
</evidence>
<dbReference type="Proteomes" id="UP000324832">
    <property type="component" value="Unassembled WGS sequence"/>
</dbReference>
<dbReference type="Pfam" id="PF13873">
    <property type="entry name" value="Myb_DNA-bind_5"/>
    <property type="match status" value="1"/>
</dbReference>
<dbReference type="PANTHER" id="PTHR23098:SF16">
    <property type="entry name" value="REGULATORY PROTEIN ZESTE"/>
    <property type="match status" value="1"/>
</dbReference>
<comment type="subunit">
    <text evidence="1">Self-associates forming complexes of several hundred monomers.</text>
</comment>
<dbReference type="EMBL" id="FZQP02007025">
    <property type="protein sequence ID" value="VVD05825.1"/>
    <property type="molecule type" value="Genomic_DNA"/>
</dbReference>
<comment type="function">
    <text evidence="5">Involved in transvection phenomena (= synapsis-dependent gene expression), where the synaptic pairing of chromosomes carrying genes with which zeste interacts influences the expression of these genes. Zeste binds to DNA and stimulates transcription from a nearby promoter.</text>
</comment>
<organism evidence="8 9">
    <name type="scientific">Leptidea sinapis</name>
    <dbReference type="NCBI Taxonomy" id="189913"/>
    <lineage>
        <taxon>Eukaryota</taxon>
        <taxon>Metazoa</taxon>
        <taxon>Ecdysozoa</taxon>
        <taxon>Arthropoda</taxon>
        <taxon>Hexapoda</taxon>
        <taxon>Insecta</taxon>
        <taxon>Pterygota</taxon>
        <taxon>Neoptera</taxon>
        <taxon>Endopterygota</taxon>
        <taxon>Lepidoptera</taxon>
        <taxon>Glossata</taxon>
        <taxon>Ditrysia</taxon>
        <taxon>Papilionoidea</taxon>
        <taxon>Pieridae</taxon>
        <taxon>Dismorphiinae</taxon>
        <taxon>Leptidea</taxon>
    </lineage>
</organism>
<feature type="domain" description="Myb-like" evidence="7">
    <location>
        <begin position="19"/>
        <end position="89"/>
    </location>
</feature>
<feature type="coiled-coil region" evidence="6">
    <location>
        <begin position="252"/>
        <end position="279"/>
    </location>
</feature>
<dbReference type="SMART" id="SM00717">
    <property type="entry name" value="SANT"/>
    <property type="match status" value="1"/>
</dbReference>
<proteinExistence type="predicted"/>
<accession>A0A5E4R7A9</accession>
<dbReference type="InterPro" id="IPR028002">
    <property type="entry name" value="Myb_DNA-bind_5"/>
</dbReference>
<evidence type="ECO:0000256" key="4">
    <source>
        <dbReference type="ARBA" id="ARBA00023163"/>
    </source>
</evidence>
<keyword evidence="9" id="KW-1185">Reference proteome</keyword>
<protein>
    <recommendedName>
        <fullName evidence="2">Regulatory protein zeste</fullName>
    </recommendedName>
</protein>
<keyword evidence="3" id="KW-0805">Transcription regulation</keyword>
<dbReference type="PANTHER" id="PTHR23098">
    <property type="entry name" value="AGAP001331-PA-RELATED"/>
    <property type="match status" value="1"/>
</dbReference>
<dbReference type="InterPro" id="IPR001005">
    <property type="entry name" value="SANT/Myb"/>
</dbReference>
<evidence type="ECO:0000259" key="7">
    <source>
        <dbReference type="SMART" id="SM00717"/>
    </source>
</evidence>
<evidence type="ECO:0000256" key="1">
    <source>
        <dbReference type="ARBA" id="ARBA00011764"/>
    </source>
</evidence>
<keyword evidence="6" id="KW-0175">Coiled coil</keyword>
<keyword evidence="4" id="KW-0804">Transcription</keyword>
<sequence>MEEQKFSYNAFEKFLSKERSSNFSPKEIERLSNLLSKYKEVLMCKKTDAISSKQKENTWKLIEMEYNAVGDVHRTLKQLKYKFDNLKRSVKMEARNKRHKMLKTGGGRLTPPLSPSPGHDVAPDWLKSMMSTSEDGNQAISDDDVKPCMEDLVKPNNAQEVVEIILEPEIPTLESSTIEKIPDMEDSLDSSTPHSSLKRPISMPLKRLAKKQKNESLKPELHRKRMSVINDLHNLEIERIQKTMARDQELHEQRLRHNEEKHQLELTKLQLEIDKLRKNY</sequence>